<feature type="transmembrane region" description="Helical" evidence="1">
    <location>
        <begin position="6"/>
        <end position="25"/>
    </location>
</feature>
<dbReference type="STRING" id="87626.PTD2_01321"/>
<gene>
    <name evidence="2" type="ORF">PTD2_01321</name>
</gene>
<proteinExistence type="predicted"/>
<dbReference type="Proteomes" id="UP000006201">
    <property type="component" value="Unassembled WGS sequence"/>
</dbReference>
<protein>
    <submittedName>
        <fullName evidence="2">Uncharacterized protein</fullName>
    </submittedName>
</protein>
<dbReference type="EMBL" id="AAOH01000001">
    <property type="protein sequence ID" value="EAR30167.1"/>
    <property type="molecule type" value="Genomic_DNA"/>
</dbReference>
<evidence type="ECO:0000313" key="2">
    <source>
        <dbReference type="EMBL" id="EAR30167.1"/>
    </source>
</evidence>
<accession>A4C3N5</accession>
<reference evidence="2 3" key="1">
    <citation type="submission" date="2006-02" db="EMBL/GenBank/DDBJ databases">
        <authorList>
            <person name="Moran M.A."/>
            <person name="Kjelleberg S."/>
            <person name="Egan S."/>
            <person name="Saunders N."/>
            <person name="Thomas T."/>
            <person name="Ferriera S."/>
            <person name="Johnson J."/>
            <person name="Kravitz S."/>
            <person name="Halpern A."/>
            <person name="Remington K."/>
            <person name="Beeson K."/>
            <person name="Tran B."/>
            <person name="Rogers Y.-H."/>
            <person name="Friedman R."/>
            <person name="Venter J.C."/>
        </authorList>
    </citation>
    <scope>NUCLEOTIDE SEQUENCE [LARGE SCALE GENOMIC DNA]</scope>
    <source>
        <strain evidence="2 3">D2</strain>
    </source>
</reference>
<name>A4C3N5_9GAMM</name>
<evidence type="ECO:0000313" key="3">
    <source>
        <dbReference type="Proteomes" id="UP000006201"/>
    </source>
</evidence>
<keyword evidence="1" id="KW-0812">Transmembrane</keyword>
<keyword evidence="3" id="KW-1185">Reference proteome</keyword>
<dbReference type="AlphaFoldDB" id="A4C3N5"/>
<dbReference type="HOGENOM" id="CLU_3220981_0_0_6"/>
<organism evidence="2 3">
    <name type="scientific">Pseudoalteromonas tunicata D2</name>
    <dbReference type="NCBI Taxonomy" id="87626"/>
    <lineage>
        <taxon>Bacteria</taxon>
        <taxon>Pseudomonadati</taxon>
        <taxon>Pseudomonadota</taxon>
        <taxon>Gammaproteobacteria</taxon>
        <taxon>Alteromonadales</taxon>
        <taxon>Pseudoalteromonadaceae</taxon>
        <taxon>Pseudoalteromonas</taxon>
    </lineage>
</organism>
<evidence type="ECO:0000256" key="1">
    <source>
        <dbReference type="SAM" id="Phobius"/>
    </source>
</evidence>
<comment type="caution">
    <text evidence="2">The sequence shown here is derived from an EMBL/GenBank/DDBJ whole genome shotgun (WGS) entry which is preliminary data.</text>
</comment>
<sequence length="44" mass="4869">MLTSLFYGACYQPIALLLNGIMIYLDLQKSGNLYSIFHAVALST</sequence>
<keyword evidence="1" id="KW-0472">Membrane</keyword>
<keyword evidence="1" id="KW-1133">Transmembrane helix</keyword>